<feature type="compositionally biased region" description="Low complexity" evidence="1">
    <location>
        <begin position="124"/>
        <end position="171"/>
    </location>
</feature>
<reference evidence="2 3" key="1">
    <citation type="submission" date="2018-10" db="EMBL/GenBank/DDBJ databases">
        <title>Isolation from cow dung.</title>
        <authorList>
            <person name="Ling L."/>
        </authorList>
    </citation>
    <scope>NUCLEOTIDE SEQUENCE [LARGE SCALE GENOMIC DNA]</scope>
    <source>
        <strain evidence="2 3">NEAU-LL90</strain>
    </source>
</reference>
<dbReference type="Proteomes" id="UP000279275">
    <property type="component" value="Unassembled WGS sequence"/>
</dbReference>
<feature type="compositionally biased region" description="Low complexity" evidence="1">
    <location>
        <begin position="85"/>
        <end position="101"/>
    </location>
</feature>
<proteinExistence type="predicted"/>
<gene>
    <name evidence="2" type="ORF">EBN03_02715</name>
</gene>
<evidence type="ECO:0008006" key="4">
    <source>
        <dbReference type="Google" id="ProtNLM"/>
    </source>
</evidence>
<dbReference type="InterPro" id="IPR046282">
    <property type="entry name" value="DUF6319"/>
</dbReference>
<dbReference type="EMBL" id="RFFH01000001">
    <property type="protein sequence ID" value="RMI35220.1"/>
    <property type="molecule type" value="Genomic_DNA"/>
</dbReference>
<evidence type="ECO:0000313" key="3">
    <source>
        <dbReference type="Proteomes" id="UP000279275"/>
    </source>
</evidence>
<dbReference type="RefSeq" id="WP_122186195.1">
    <property type="nucleotide sequence ID" value="NZ_RFFH01000001.1"/>
</dbReference>
<dbReference type="OrthoDB" id="4560653at2"/>
<accession>A0A3M2LEL4</accession>
<dbReference type="Pfam" id="PF19844">
    <property type="entry name" value="DUF6319"/>
    <property type="match status" value="1"/>
</dbReference>
<protein>
    <recommendedName>
        <fullName evidence="4">Cell wall anchor protein</fullName>
    </recommendedName>
</protein>
<feature type="region of interest" description="Disordered" evidence="1">
    <location>
        <begin position="85"/>
        <end position="171"/>
    </location>
</feature>
<evidence type="ECO:0000313" key="2">
    <source>
        <dbReference type="EMBL" id="RMI35220.1"/>
    </source>
</evidence>
<dbReference type="AlphaFoldDB" id="A0A3M2LEL4"/>
<evidence type="ECO:0000256" key="1">
    <source>
        <dbReference type="SAM" id="MobiDB-lite"/>
    </source>
</evidence>
<comment type="caution">
    <text evidence="2">The sequence shown here is derived from an EMBL/GenBank/DDBJ whole genome shotgun (WGS) entry which is preliminary data.</text>
</comment>
<sequence>MSSRRTTLQSLSDIEIEQIATEIAGGRPPMVWFTAAAVGIPEGRSGKVIALGDPAEGDFLQVRPTGSKDVLSFGPTEVTLIKPARAAAPAKPAAKAQPAAARSGGTAATDPDIASRKDNAVTQPSTVVSPAPVSSPSVSSSLPADPAPGAEAKPAAKPAGQRAAKAPASGARKVRTVEVMVTLSGTADGEWTVDVVNGKKRSVKGLVVSGSTAAQVAALLHPEVAEVVDSVLESVRSSQRARVEALQAELENARRLLDDLS</sequence>
<organism evidence="2 3">
    <name type="scientific">Nocardia stercoris</name>
    <dbReference type="NCBI Taxonomy" id="2483361"/>
    <lineage>
        <taxon>Bacteria</taxon>
        <taxon>Bacillati</taxon>
        <taxon>Actinomycetota</taxon>
        <taxon>Actinomycetes</taxon>
        <taxon>Mycobacteriales</taxon>
        <taxon>Nocardiaceae</taxon>
        <taxon>Nocardia</taxon>
    </lineage>
</organism>
<name>A0A3M2LEL4_9NOCA</name>
<keyword evidence="3" id="KW-1185">Reference proteome</keyword>